<proteinExistence type="predicted"/>
<sequence length="147" mass="16315">MKKFIKSILMASVLSLGITSLAPTKGYADEYNYTNEVELTYEEVMANIDPNEVEVVQDHVMYLAPVIPAIVLAILRIVPAAIRLGQQSVNLSKFTIKTAGRLKEPKSGWMIVRDRGNNPHGGSFYKLLNKAGKRIATLDKNGKILRD</sequence>
<dbReference type="RefSeq" id="WP_098343662.1">
    <property type="nucleotide sequence ID" value="NZ_NTRR01000046.1"/>
</dbReference>
<organism evidence="2 3">
    <name type="scientific">Bacillus cereus</name>
    <dbReference type="NCBI Taxonomy" id="1396"/>
    <lineage>
        <taxon>Bacteria</taxon>
        <taxon>Bacillati</taxon>
        <taxon>Bacillota</taxon>
        <taxon>Bacilli</taxon>
        <taxon>Bacillales</taxon>
        <taxon>Bacillaceae</taxon>
        <taxon>Bacillus</taxon>
        <taxon>Bacillus cereus group</taxon>
    </lineage>
</organism>
<keyword evidence="1" id="KW-0732">Signal</keyword>
<dbReference type="AlphaFoldDB" id="A0A2A8ZVW9"/>
<feature type="signal peptide" evidence="1">
    <location>
        <begin position="1"/>
        <end position="22"/>
    </location>
</feature>
<comment type="caution">
    <text evidence="2">The sequence shown here is derived from an EMBL/GenBank/DDBJ whole genome shotgun (WGS) entry which is preliminary data.</text>
</comment>
<evidence type="ECO:0000313" key="3">
    <source>
        <dbReference type="Proteomes" id="UP000220032"/>
    </source>
</evidence>
<accession>A0A2A8ZVW9</accession>
<evidence type="ECO:0000256" key="1">
    <source>
        <dbReference type="SAM" id="SignalP"/>
    </source>
</evidence>
<name>A0A2A8ZVW9_BACCE</name>
<dbReference type="Proteomes" id="UP000220032">
    <property type="component" value="Unassembled WGS sequence"/>
</dbReference>
<reference evidence="2 3" key="1">
    <citation type="submission" date="2017-09" db="EMBL/GenBank/DDBJ databases">
        <title>Large-scale bioinformatics analysis of Bacillus genomes uncovers conserved roles of natural products in bacterial physiology.</title>
        <authorList>
            <consortium name="Agbiome Team Llc"/>
            <person name="Bleich R.M."/>
            <person name="Grubbs K.J."/>
            <person name="Santa Maria K.C."/>
            <person name="Allen S.E."/>
            <person name="Farag S."/>
            <person name="Shank E.A."/>
            <person name="Bowers A."/>
        </authorList>
    </citation>
    <scope>NUCLEOTIDE SEQUENCE [LARGE SCALE GENOMIC DNA]</scope>
    <source>
        <strain evidence="2 3">AFS022681</strain>
    </source>
</reference>
<dbReference type="EMBL" id="NTRR01000046">
    <property type="protein sequence ID" value="PFE09895.1"/>
    <property type="molecule type" value="Genomic_DNA"/>
</dbReference>
<protein>
    <submittedName>
        <fullName evidence="2">Uncharacterized protein</fullName>
    </submittedName>
</protein>
<feature type="chain" id="PRO_5039281424" evidence="1">
    <location>
        <begin position="23"/>
        <end position="147"/>
    </location>
</feature>
<gene>
    <name evidence="2" type="ORF">CN307_26010</name>
</gene>
<evidence type="ECO:0000313" key="2">
    <source>
        <dbReference type="EMBL" id="PFE09895.1"/>
    </source>
</evidence>